<protein>
    <submittedName>
        <fullName evidence="2">Uncharacterized protein</fullName>
    </submittedName>
</protein>
<gene>
    <name evidence="1" type="ORF">PENTCL1PPCAC_28996</name>
    <name evidence="2" type="ORF">PENTCL1PPCAC_29002</name>
</gene>
<comment type="caution">
    <text evidence="2">The sequence shown here is derived from an EMBL/GenBank/DDBJ whole genome shotgun (WGS) entry which is preliminary data.</text>
</comment>
<reference evidence="2" key="1">
    <citation type="submission" date="2023-10" db="EMBL/GenBank/DDBJ databases">
        <title>Genome assembly of Pristionchus species.</title>
        <authorList>
            <person name="Yoshida K."/>
            <person name="Sommer R.J."/>
        </authorList>
    </citation>
    <scope>NUCLEOTIDE SEQUENCE</scope>
    <source>
        <strain evidence="2">RS0144</strain>
    </source>
</reference>
<dbReference type="EMBL" id="BTSX01000006">
    <property type="protein sequence ID" value="GMT06828.1"/>
    <property type="molecule type" value="Genomic_DNA"/>
</dbReference>
<evidence type="ECO:0000313" key="1">
    <source>
        <dbReference type="EMBL" id="GMT06822.1"/>
    </source>
</evidence>
<proteinExistence type="predicted"/>
<evidence type="ECO:0000313" key="3">
    <source>
        <dbReference type="Proteomes" id="UP001432027"/>
    </source>
</evidence>
<accession>A0AAV5UJE7</accession>
<dbReference type="Proteomes" id="UP001432027">
    <property type="component" value="Unassembled WGS sequence"/>
</dbReference>
<sequence>FKKDMKILNAHLTAETDAEREELKQLLAAVEPIRPFAAQAERLEEKVNEKNKADLFEGDIVLTNEQLSYVMANETERAKRQASMTTAIW</sequence>
<feature type="non-terminal residue" evidence="2">
    <location>
        <position position="1"/>
    </location>
</feature>
<name>A0AAV5UJE7_9BILA</name>
<dbReference type="EMBL" id="BTSX01000006">
    <property type="protein sequence ID" value="GMT06822.1"/>
    <property type="molecule type" value="Genomic_DNA"/>
</dbReference>
<organism evidence="2 3">
    <name type="scientific">Pristionchus entomophagus</name>
    <dbReference type="NCBI Taxonomy" id="358040"/>
    <lineage>
        <taxon>Eukaryota</taxon>
        <taxon>Metazoa</taxon>
        <taxon>Ecdysozoa</taxon>
        <taxon>Nematoda</taxon>
        <taxon>Chromadorea</taxon>
        <taxon>Rhabditida</taxon>
        <taxon>Rhabditina</taxon>
        <taxon>Diplogasteromorpha</taxon>
        <taxon>Diplogasteroidea</taxon>
        <taxon>Neodiplogasteridae</taxon>
        <taxon>Pristionchus</taxon>
    </lineage>
</organism>
<dbReference type="AlphaFoldDB" id="A0AAV5UJE7"/>
<evidence type="ECO:0000313" key="2">
    <source>
        <dbReference type="EMBL" id="GMT06828.1"/>
    </source>
</evidence>
<keyword evidence="3" id="KW-1185">Reference proteome</keyword>
<feature type="non-terminal residue" evidence="2">
    <location>
        <position position="89"/>
    </location>
</feature>